<gene>
    <name evidence="8" type="ORF">R7226_21170</name>
</gene>
<dbReference type="PROSITE" id="PS50110">
    <property type="entry name" value="RESPONSE_REGULATORY"/>
    <property type="match status" value="1"/>
</dbReference>
<dbReference type="InterPro" id="IPR011006">
    <property type="entry name" value="CheY-like_superfamily"/>
</dbReference>
<dbReference type="PANTHER" id="PTHR43214:SF24">
    <property type="entry name" value="TRANSCRIPTIONAL REGULATORY PROTEIN NARL-RELATED"/>
    <property type="match status" value="1"/>
</dbReference>
<dbReference type="Pfam" id="PF00072">
    <property type="entry name" value="Response_reg"/>
    <property type="match status" value="1"/>
</dbReference>
<keyword evidence="2" id="KW-0805">Transcription regulation</keyword>
<accession>A0ABU4HW22</accession>
<dbReference type="Gene3D" id="3.40.50.2300">
    <property type="match status" value="1"/>
</dbReference>
<dbReference type="InterPro" id="IPR001789">
    <property type="entry name" value="Sig_transdc_resp-reg_receiver"/>
</dbReference>
<dbReference type="PROSITE" id="PS00622">
    <property type="entry name" value="HTH_LUXR_1"/>
    <property type="match status" value="1"/>
</dbReference>
<evidence type="ECO:0000313" key="9">
    <source>
        <dbReference type="Proteomes" id="UP001284601"/>
    </source>
</evidence>
<dbReference type="InterPro" id="IPR016032">
    <property type="entry name" value="Sig_transdc_resp-reg_C-effctor"/>
</dbReference>
<protein>
    <submittedName>
        <fullName evidence="8">Response regulator transcription factor</fullName>
    </submittedName>
</protein>
<evidence type="ECO:0000256" key="3">
    <source>
        <dbReference type="ARBA" id="ARBA00023125"/>
    </source>
</evidence>
<evidence type="ECO:0000256" key="5">
    <source>
        <dbReference type="PROSITE-ProRule" id="PRU00169"/>
    </source>
</evidence>
<reference evidence="9" key="1">
    <citation type="submission" date="2023-07" db="EMBL/GenBank/DDBJ databases">
        <title>Conexibacter stalactiti sp. nov., isolated from stalactites in a lava cave and emended description of the genus Conexibacter.</title>
        <authorList>
            <person name="Lee S.D."/>
        </authorList>
    </citation>
    <scope>NUCLEOTIDE SEQUENCE [LARGE SCALE GENOMIC DNA]</scope>
    <source>
        <strain evidence="9">KCTC 39840</strain>
    </source>
</reference>
<feature type="modified residue" description="4-aspartylphosphate" evidence="5">
    <location>
        <position position="64"/>
    </location>
</feature>
<dbReference type="RefSeq" id="WP_318599308.1">
    <property type="nucleotide sequence ID" value="NZ_JAWSTH010000067.1"/>
</dbReference>
<evidence type="ECO:0000256" key="1">
    <source>
        <dbReference type="ARBA" id="ARBA00022553"/>
    </source>
</evidence>
<dbReference type="PRINTS" id="PR00038">
    <property type="entry name" value="HTHLUXR"/>
</dbReference>
<dbReference type="SUPFAM" id="SSF46894">
    <property type="entry name" value="C-terminal effector domain of the bipartite response regulators"/>
    <property type="match status" value="1"/>
</dbReference>
<comment type="caution">
    <text evidence="8">The sequence shown here is derived from an EMBL/GenBank/DDBJ whole genome shotgun (WGS) entry which is preliminary data.</text>
</comment>
<dbReference type="PROSITE" id="PS50043">
    <property type="entry name" value="HTH_LUXR_2"/>
    <property type="match status" value="1"/>
</dbReference>
<dbReference type="SMART" id="SM00448">
    <property type="entry name" value="REC"/>
    <property type="match status" value="1"/>
</dbReference>
<keyword evidence="9" id="KW-1185">Reference proteome</keyword>
<keyword evidence="1 5" id="KW-0597">Phosphoprotein</keyword>
<dbReference type="CDD" id="cd06170">
    <property type="entry name" value="LuxR_C_like"/>
    <property type="match status" value="1"/>
</dbReference>
<dbReference type="InterPro" id="IPR039420">
    <property type="entry name" value="WalR-like"/>
</dbReference>
<keyword evidence="3" id="KW-0238">DNA-binding</keyword>
<feature type="domain" description="HTH luxR-type" evidence="6">
    <location>
        <begin position="157"/>
        <end position="222"/>
    </location>
</feature>
<dbReference type="Pfam" id="PF00196">
    <property type="entry name" value="GerE"/>
    <property type="match status" value="1"/>
</dbReference>
<proteinExistence type="predicted"/>
<name>A0ABU4HW22_9ACTN</name>
<evidence type="ECO:0000313" key="8">
    <source>
        <dbReference type="EMBL" id="MDW5596872.1"/>
    </source>
</evidence>
<evidence type="ECO:0000259" key="6">
    <source>
        <dbReference type="PROSITE" id="PS50043"/>
    </source>
</evidence>
<dbReference type="PANTHER" id="PTHR43214">
    <property type="entry name" value="TWO-COMPONENT RESPONSE REGULATOR"/>
    <property type="match status" value="1"/>
</dbReference>
<dbReference type="CDD" id="cd17535">
    <property type="entry name" value="REC_NarL-like"/>
    <property type="match status" value="1"/>
</dbReference>
<dbReference type="SUPFAM" id="SSF52172">
    <property type="entry name" value="CheY-like"/>
    <property type="match status" value="1"/>
</dbReference>
<sequence length="240" mass="25295">MSAAEAGTAPPIRVIVADDVALLRGGVVTILATEPGIEVVGEATSGAEALALALRTQPDVAVLDIRMPDLDGIEATRLLQAQLPATRVLVVTMFHLDEYVLAALRAGASGYLLKDAGPEALVDAVRTVARGDALLSPSITRKLIAHYVRTPAPDAAVAERLGRLTMREIDVVRLVAQGLTNIEIGERLQLSAGTIKTHVTNVLTKFGLRNRTQIVIAAYETGLVELGHGLVAEAPQRQPG</sequence>
<dbReference type="InterPro" id="IPR058245">
    <property type="entry name" value="NreC/VraR/RcsB-like_REC"/>
</dbReference>
<evidence type="ECO:0000259" key="7">
    <source>
        <dbReference type="PROSITE" id="PS50110"/>
    </source>
</evidence>
<evidence type="ECO:0000256" key="4">
    <source>
        <dbReference type="ARBA" id="ARBA00023163"/>
    </source>
</evidence>
<organism evidence="8 9">
    <name type="scientific">Conexibacter stalactiti</name>
    <dbReference type="NCBI Taxonomy" id="1940611"/>
    <lineage>
        <taxon>Bacteria</taxon>
        <taxon>Bacillati</taxon>
        <taxon>Actinomycetota</taxon>
        <taxon>Thermoleophilia</taxon>
        <taxon>Solirubrobacterales</taxon>
        <taxon>Conexibacteraceae</taxon>
        <taxon>Conexibacter</taxon>
    </lineage>
</organism>
<dbReference type="Proteomes" id="UP001284601">
    <property type="component" value="Unassembled WGS sequence"/>
</dbReference>
<evidence type="ECO:0000256" key="2">
    <source>
        <dbReference type="ARBA" id="ARBA00023015"/>
    </source>
</evidence>
<keyword evidence="4" id="KW-0804">Transcription</keyword>
<feature type="domain" description="Response regulatory" evidence="7">
    <location>
        <begin position="13"/>
        <end position="129"/>
    </location>
</feature>
<dbReference type="SMART" id="SM00421">
    <property type="entry name" value="HTH_LUXR"/>
    <property type="match status" value="1"/>
</dbReference>
<dbReference type="EMBL" id="JAWSTH010000067">
    <property type="protein sequence ID" value="MDW5596872.1"/>
    <property type="molecule type" value="Genomic_DNA"/>
</dbReference>
<dbReference type="InterPro" id="IPR000792">
    <property type="entry name" value="Tscrpt_reg_LuxR_C"/>
</dbReference>